<dbReference type="EMBL" id="CAUEEQ010004264">
    <property type="protein sequence ID" value="CAJ0927029.1"/>
    <property type="molecule type" value="Genomic_DNA"/>
</dbReference>
<keyword evidence="2" id="KW-1185">Reference proteome</keyword>
<evidence type="ECO:0000313" key="2">
    <source>
        <dbReference type="Proteomes" id="UP001176940"/>
    </source>
</evidence>
<sequence>MCYRLFKDVCLFHSCYSPPGTSDAAPHHCSNAKEVPHLCIT</sequence>
<proteinExistence type="predicted"/>
<protein>
    <submittedName>
        <fullName evidence="1">Uncharacterized protein</fullName>
    </submittedName>
</protein>
<evidence type="ECO:0000313" key="1">
    <source>
        <dbReference type="EMBL" id="CAJ0927029.1"/>
    </source>
</evidence>
<name>A0ABN9KWJ5_9NEOB</name>
<dbReference type="Proteomes" id="UP001176940">
    <property type="component" value="Unassembled WGS sequence"/>
</dbReference>
<reference evidence="1" key="1">
    <citation type="submission" date="2023-07" db="EMBL/GenBank/DDBJ databases">
        <authorList>
            <person name="Stuckert A."/>
        </authorList>
    </citation>
    <scope>NUCLEOTIDE SEQUENCE</scope>
</reference>
<accession>A0ABN9KWJ5</accession>
<comment type="caution">
    <text evidence="1">The sequence shown here is derived from an EMBL/GenBank/DDBJ whole genome shotgun (WGS) entry which is preliminary data.</text>
</comment>
<gene>
    <name evidence="1" type="ORF">RIMI_LOCUS2929642</name>
</gene>
<organism evidence="1 2">
    <name type="scientific">Ranitomeya imitator</name>
    <name type="common">mimic poison frog</name>
    <dbReference type="NCBI Taxonomy" id="111125"/>
    <lineage>
        <taxon>Eukaryota</taxon>
        <taxon>Metazoa</taxon>
        <taxon>Chordata</taxon>
        <taxon>Craniata</taxon>
        <taxon>Vertebrata</taxon>
        <taxon>Euteleostomi</taxon>
        <taxon>Amphibia</taxon>
        <taxon>Batrachia</taxon>
        <taxon>Anura</taxon>
        <taxon>Neobatrachia</taxon>
        <taxon>Hyloidea</taxon>
        <taxon>Dendrobatidae</taxon>
        <taxon>Dendrobatinae</taxon>
        <taxon>Ranitomeya</taxon>
    </lineage>
</organism>